<protein>
    <submittedName>
        <fullName evidence="2">Sodium:solute symporter</fullName>
    </submittedName>
</protein>
<accession>A0ABX1DI25</accession>
<evidence type="ECO:0000256" key="1">
    <source>
        <dbReference type="SAM" id="Coils"/>
    </source>
</evidence>
<keyword evidence="3" id="KW-1185">Reference proteome</keyword>
<feature type="coiled-coil region" evidence="1">
    <location>
        <begin position="35"/>
        <end position="62"/>
    </location>
</feature>
<name>A0ABX1DI25_9FLAO</name>
<comment type="caution">
    <text evidence="2">The sequence shown here is derived from an EMBL/GenBank/DDBJ whole genome shotgun (WGS) entry which is preliminary data.</text>
</comment>
<reference evidence="2 3" key="1">
    <citation type="submission" date="2020-03" db="EMBL/GenBank/DDBJ databases">
        <title>Tamlana sp. nov, isolated from XXX.</title>
        <authorList>
            <person name="Cao W.R."/>
        </authorList>
    </citation>
    <scope>NUCLEOTIDE SEQUENCE [LARGE SCALE GENOMIC DNA]</scope>
    <source>
        <strain evidence="2 3">HST1-43</strain>
    </source>
</reference>
<feature type="non-terminal residue" evidence="2">
    <location>
        <position position="116"/>
    </location>
</feature>
<organism evidence="2 3">
    <name type="scientific">Tamlana crocina</name>
    <dbReference type="NCBI Taxonomy" id="393006"/>
    <lineage>
        <taxon>Bacteria</taxon>
        <taxon>Pseudomonadati</taxon>
        <taxon>Bacteroidota</taxon>
        <taxon>Flavobacteriia</taxon>
        <taxon>Flavobacteriales</taxon>
        <taxon>Flavobacteriaceae</taxon>
        <taxon>Tamlana</taxon>
    </lineage>
</organism>
<proteinExistence type="predicted"/>
<evidence type="ECO:0000313" key="3">
    <source>
        <dbReference type="Proteomes" id="UP000760545"/>
    </source>
</evidence>
<evidence type="ECO:0000313" key="2">
    <source>
        <dbReference type="EMBL" id="NJX17167.1"/>
    </source>
</evidence>
<dbReference type="Proteomes" id="UP000760545">
    <property type="component" value="Unassembled WGS sequence"/>
</dbReference>
<keyword evidence="1" id="KW-0175">Coiled coil</keyword>
<sequence length="116" mass="13151">MQFFILLVGVMVFVFYQFNYSPLNFNPAATNAVENSEMASEYEALQQELENIQDQKQEKSLAYANSGSFDDKDRDSFKNDLIQLNKAELATRAQATALISKADATVETNDKDYVFI</sequence>
<dbReference type="EMBL" id="JAAVJS010000331">
    <property type="protein sequence ID" value="NJX17167.1"/>
    <property type="molecule type" value="Genomic_DNA"/>
</dbReference>
<gene>
    <name evidence="2" type="ORF">HC176_16970</name>
</gene>